<accession>A0AAD9BG37</accession>
<sequence length="158" mass="16020">MGEGGGYRDGCRPRLGTAQCQGLSGTPSFLGASSAPSWGPSRVQGYMVSARQVHLPHYLHPSHASTLLSPAPSAPYGNDLLLPDLADTHGSPSAYANVASVSSAIGFINDKETLPDPGCSPLASPPPPTHPHPLCDTASPSALSRAGTIVSASAWPGA</sequence>
<gene>
    <name evidence="2" type="ORF">KUDE01_026476</name>
</gene>
<evidence type="ECO:0000313" key="3">
    <source>
        <dbReference type="Proteomes" id="UP001228049"/>
    </source>
</evidence>
<feature type="region of interest" description="Disordered" evidence="1">
    <location>
        <begin position="116"/>
        <end position="140"/>
    </location>
</feature>
<evidence type="ECO:0000256" key="1">
    <source>
        <dbReference type="SAM" id="MobiDB-lite"/>
    </source>
</evidence>
<reference evidence="2" key="1">
    <citation type="submission" date="2023-04" db="EMBL/GenBank/DDBJ databases">
        <title>Chromosome-level genome of Chaenocephalus aceratus.</title>
        <authorList>
            <person name="Park H."/>
        </authorList>
    </citation>
    <scope>NUCLEOTIDE SEQUENCE</scope>
    <source>
        <strain evidence="2">DE</strain>
        <tissue evidence="2">Muscle</tissue>
    </source>
</reference>
<keyword evidence="3" id="KW-1185">Reference proteome</keyword>
<evidence type="ECO:0000313" key="2">
    <source>
        <dbReference type="EMBL" id="KAK1880958.1"/>
    </source>
</evidence>
<dbReference type="AlphaFoldDB" id="A0AAD9BG37"/>
<name>A0AAD9BG37_DISEL</name>
<comment type="caution">
    <text evidence="2">The sequence shown here is derived from an EMBL/GenBank/DDBJ whole genome shotgun (WGS) entry which is preliminary data.</text>
</comment>
<proteinExistence type="predicted"/>
<dbReference type="EMBL" id="JASDAP010000025">
    <property type="protein sequence ID" value="KAK1880958.1"/>
    <property type="molecule type" value="Genomic_DNA"/>
</dbReference>
<dbReference type="Proteomes" id="UP001228049">
    <property type="component" value="Unassembled WGS sequence"/>
</dbReference>
<organism evidence="2 3">
    <name type="scientific">Dissostichus eleginoides</name>
    <name type="common">Patagonian toothfish</name>
    <name type="synonym">Dissostichus amissus</name>
    <dbReference type="NCBI Taxonomy" id="100907"/>
    <lineage>
        <taxon>Eukaryota</taxon>
        <taxon>Metazoa</taxon>
        <taxon>Chordata</taxon>
        <taxon>Craniata</taxon>
        <taxon>Vertebrata</taxon>
        <taxon>Euteleostomi</taxon>
        <taxon>Actinopterygii</taxon>
        <taxon>Neopterygii</taxon>
        <taxon>Teleostei</taxon>
        <taxon>Neoteleostei</taxon>
        <taxon>Acanthomorphata</taxon>
        <taxon>Eupercaria</taxon>
        <taxon>Perciformes</taxon>
        <taxon>Notothenioidei</taxon>
        <taxon>Nototheniidae</taxon>
        <taxon>Dissostichus</taxon>
    </lineage>
</organism>
<protein>
    <submittedName>
        <fullName evidence="2">Iron(3+)-hydroxamate-binding protein FhuD</fullName>
    </submittedName>
</protein>